<proteinExistence type="inferred from homology"/>
<evidence type="ECO:0000256" key="3">
    <source>
        <dbReference type="ARBA" id="ARBA00022692"/>
    </source>
</evidence>
<comment type="function">
    <text evidence="7">Stabilizer subunit of the dolichol-phosphate mannose (DPM) synthase complex; tethers catalytic subunit to the ER.</text>
</comment>
<name>A0ABD6EEI2_9BILA</name>
<evidence type="ECO:0000256" key="2">
    <source>
        <dbReference type="ARBA" id="ARBA00010430"/>
    </source>
</evidence>
<accession>A0ABD6EEI2</accession>
<dbReference type="Pfam" id="PF08285">
    <property type="entry name" value="DPM3"/>
    <property type="match status" value="1"/>
</dbReference>
<keyword evidence="3 7" id="KW-0812">Transmembrane</keyword>
<feature type="transmembrane region" description="Helical" evidence="7">
    <location>
        <begin position="41"/>
        <end position="65"/>
    </location>
</feature>
<dbReference type="Proteomes" id="UP001608902">
    <property type="component" value="Unassembled WGS sequence"/>
</dbReference>
<comment type="caution">
    <text evidence="8">The sequence shown here is derived from an EMBL/GenBank/DDBJ whole genome shotgun (WGS) entry which is preliminary data.</text>
</comment>
<evidence type="ECO:0000256" key="4">
    <source>
        <dbReference type="ARBA" id="ARBA00022824"/>
    </source>
</evidence>
<sequence>MVSQLVKYSAQIAPLVLIWLVLLFKWLPGSANLIEENYTNILMLPVYIAVLFGIYAVCSVLYGVATFNECPQAGIELKAEIEEAKADLKRRGIIT</sequence>
<keyword evidence="6 7" id="KW-0472">Membrane</keyword>
<reference evidence="8 9" key="1">
    <citation type="submission" date="2024-08" db="EMBL/GenBank/DDBJ databases">
        <title>Gnathostoma spinigerum genome.</title>
        <authorList>
            <person name="Gonzalez-Bertolin B."/>
            <person name="Monzon S."/>
            <person name="Zaballos A."/>
            <person name="Jimenez P."/>
            <person name="Dekumyoy P."/>
            <person name="Varona S."/>
            <person name="Cuesta I."/>
            <person name="Sumanam S."/>
            <person name="Adisakwattana P."/>
            <person name="Gasser R.B."/>
            <person name="Hernandez-Gonzalez A."/>
            <person name="Young N.D."/>
            <person name="Perteguer M.J."/>
        </authorList>
    </citation>
    <scope>NUCLEOTIDE SEQUENCE [LARGE SCALE GENOMIC DNA]</scope>
    <source>
        <strain evidence="8">AL3</strain>
        <tissue evidence="8">Liver</tissue>
    </source>
</reference>
<evidence type="ECO:0000256" key="7">
    <source>
        <dbReference type="RuleBase" id="RU365085"/>
    </source>
</evidence>
<dbReference type="GO" id="GO:0005789">
    <property type="term" value="C:endoplasmic reticulum membrane"/>
    <property type="evidence" value="ECO:0007669"/>
    <property type="project" value="UniProtKB-SubCell"/>
</dbReference>
<evidence type="ECO:0000313" key="8">
    <source>
        <dbReference type="EMBL" id="MFH4976539.1"/>
    </source>
</evidence>
<evidence type="ECO:0000256" key="1">
    <source>
        <dbReference type="ARBA" id="ARBA00004477"/>
    </source>
</evidence>
<evidence type="ECO:0000256" key="5">
    <source>
        <dbReference type="ARBA" id="ARBA00022989"/>
    </source>
</evidence>
<dbReference type="InterPro" id="IPR013174">
    <property type="entry name" value="DPM3"/>
</dbReference>
<feature type="transmembrane region" description="Helical" evidence="7">
    <location>
        <begin position="12"/>
        <end position="29"/>
    </location>
</feature>
<dbReference type="AlphaFoldDB" id="A0ABD6EEI2"/>
<evidence type="ECO:0000256" key="6">
    <source>
        <dbReference type="ARBA" id="ARBA00023136"/>
    </source>
</evidence>
<keyword evidence="4 7" id="KW-0256">Endoplasmic reticulum</keyword>
<protein>
    <recommendedName>
        <fullName evidence="7">Dolichol-phosphate mannosyltransferase subunit 3</fullName>
    </recommendedName>
</protein>
<gene>
    <name evidence="8" type="ORF">AB6A40_003248</name>
</gene>
<dbReference type="PANTHER" id="PTHR16433">
    <property type="entry name" value="DOLICHOL-PHOSPHATE MANNOSYLTRANSFERASE SUBUNIT 3"/>
    <property type="match status" value="1"/>
</dbReference>
<comment type="subcellular location">
    <subcellularLocation>
        <location evidence="1 7">Endoplasmic reticulum membrane</location>
        <topology evidence="1 7">Multi-pass membrane protein</topology>
    </subcellularLocation>
</comment>
<keyword evidence="9" id="KW-1185">Reference proteome</keyword>
<comment type="pathway">
    <text evidence="7">Protein modification; protein glycosylation.</text>
</comment>
<dbReference type="EMBL" id="JBGFUD010001625">
    <property type="protein sequence ID" value="MFH4976539.1"/>
    <property type="molecule type" value="Genomic_DNA"/>
</dbReference>
<dbReference type="PANTHER" id="PTHR16433:SF0">
    <property type="entry name" value="DOLICHOL-PHOSPHATE MANNOSYLTRANSFERASE SUBUNIT 3"/>
    <property type="match status" value="1"/>
</dbReference>
<comment type="subunit">
    <text evidence="7">Component of the dolichol-phosphate mannose (DPM) synthase complex.</text>
</comment>
<comment type="similarity">
    <text evidence="2 7">Belongs to the DPM3 family.</text>
</comment>
<evidence type="ECO:0000313" key="9">
    <source>
        <dbReference type="Proteomes" id="UP001608902"/>
    </source>
</evidence>
<organism evidence="8 9">
    <name type="scientific">Gnathostoma spinigerum</name>
    <dbReference type="NCBI Taxonomy" id="75299"/>
    <lineage>
        <taxon>Eukaryota</taxon>
        <taxon>Metazoa</taxon>
        <taxon>Ecdysozoa</taxon>
        <taxon>Nematoda</taxon>
        <taxon>Chromadorea</taxon>
        <taxon>Rhabditida</taxon>
        <taxon>Spirurina</taxon>
        <taxon>Gnathostomatomorpha</taxon>
        <taxon>Gnathostomatoidea</taxon>
        <taxon>Gnathostomatidae</taxon>
        <taxon>Gnathostoma</taxon>
    </lineage>
</organism>
<keyword evidence="5 7" id="KW-1133">Transmembrane helix</keyword>